<dbReference type="AlphaFoldDB" id="A0A1H8A7D8"/>
<keyword evidence="1" id="KW-0472">Membrane</keyword>
<feature type="transmembrane region" description="Helical" evidence="1">
    <location>
        <begin position="12"/>
        <end position="31"/>
    </location>
</feature>
<reference evidence="3" key="1">
    <citation type="submission" date="2016-10" db="EMBL/GenBank/DDBJ databases">
        <authorList>
            <person name="Varghese N."/>
            <person name="Submissions S."/>
        </authorList>
    </citation>
    <scope>NUCLEOTIDE SEQUENCE [LARGE SCALE GENOMIC DNA]</scope>
    <source>
        <strain evidence="3">B48,IBRC-M 10115,DSM 25386,CECT 8001</strain>
    </source>
</reference>
<dbReference type="EMBL" id="FOBW01000004">
    <property type="protein sequence ID" value="SEM66483.1"/>
    <property type="molecule type" value="Genomic_DNA"/>
</dbReference>
<proteinExistence type="predicted"/>
<keyword evidence="1" id="KW-1133">Transmembrane helix</keyword>
<evidence type="ECO:0000313" key="2">
    <source>
        <dbReference type="EMBL" id="SEM66483.1"/>
    </source>
</evidence>
<protein>
    <submittedName>
        <fullName evidence="2">Uncharacterized protein</fullName>
    </submittedName>
</protein>
<accession>A0A1H8A7D8</accession>
<gene>
    <name evidence="2" type="ORF">SAMN05192533_104277</name>
</gene>
<dbReference type="STRING" id="930146.SAMN05192533_104277"/>
<organism evidence="2 3">
    <name type="scientific">Mesobacillus persicus</name>
    <dbReference type="NCBI Taxonomy" id="930146"/>
    <lineage>
        <taxon>Bacteria</taxon>
        <taxon>Bacillati</taxon>
        <taxon>Bacillota</taxon>
        <taxon>Bacilli</taxon>
        <taxon>Bacillales</taxon>
        <taxon>Bacillaceae</taxon>
        <taxon>Mesobacillus</taxon>
    </lineage>
</organism>
<keyword evidence="3" id="KW-1185">Reference proteome</keyword>
<name>A0A1H8A7D8_9BACI</name>
<evidence type="ECO:0000256" key="1">
    <source>
        <dbReference type="SAM" id="Phobius"/>
    </source>
</evidence>
<keyword evidence="1" id="KW-0812">Transmembrane</keyword>
<sequence>MKKKVQELNGKNLFFNAIIIASVLIALTSGYRLI</sequence>
<evidence type="ECO:0000313" key="3">
    <source>
        <dbReference type="Proteomes" id="UP000198553"/>
    </source>
</evidence>
<dbReference type="Proteomes" id="UP000198553">
    <property type="component" value="Unassembled WGS sequence"/>
</dbReference>